<dbReference type="KEGG" id="ela:UCREL1_6457"/>
<protein>
    <submittedName>
        <fullName evidence="2">Putative zinc fyve domain containing protein</fullName>
    </submittedName>
</protein>
<dbReference type="eggNOG" id="ENOG502SR6R">
    <property type="taxonomic scope" value="Eukaryota"/>
</dbReference>
<feature type="compositionally biased region" description="Acidic residues" evidence="1">
    <location>
        <begin position="284"/>
        <end position="297"/>
    </location>
</feature>
<feature type="region of interest" description="Disordered" evidence="1">
    <location>
        <begin position="18"/>
        <end position="128"/>
    </location>
</feature>
<dbReference type="Proteomes" id="UP000012174">
    <property type="component" value="Unassembled WGS sequence"/>
</dbReference>
<gene>
    <name evidence="2" type="ORF">UCREL1_6457</name>
</gene>
<organism evidence="2 3">
    <name type="scientific">Eutypa lata (strain UCR-EL1)</name>
    <name type="common">Grapevine dieback disease fungus</name>
    <name type="synonym">Eutypa armeniacae</name>
    <dbReference type="NCBI Taxonomy" id="1287681"/>
    <lineage>
        <taxon>Eukaryota</taxon>
        <taxon>Fungi</taxon>
        <taxon>Dikarya</taxon>
        <taxon>Ascomycota</taxon>
        <taxon>Pezizomycotina</taxon>
        <taxon>Sordariomycetes</taxon>
        <taxon>Xylariomycetidae</taxon>
        <taxon>Xylariales</taxon>
        <taxon>Diatrypaceae</taxon>
        <taxon>Eutypa</taxon>
    </lineage>
</organism>
<reference evidence="3" key="1">
    <citation type="journal article" date="2013" name="Genome Announc.">
        <title>Draft genome sequence of the grapevine dieback fungus Eutypa lata UCR-EL1.</title>
        <authorList>
            <person name="Blanco-Ulate B."/>
            <person name="Rolshausen P.E."/>
            <person name="Cantu D."/>
        </authorList>
    </citation>
    <scope>NUCLEOTIDE SEQUENCE [LARGE SCALE GENOMIC DNA]</scope>
    <source>
        <strain evidence="3">UCR-EL1</strain>
    </source>
</reference>
<dbReference type="OMA" id="TRCWYEM"/>
<dbReference type="Pfam" id="PF22586">
    <property type="entry name" value="ANCHR-like_BBOX"/>
    <property type="match status" value="1"/>
</dbReference>
<feature type="compositionally biased region" description="Acidic residues" evidence="1">
    <location>
        <begin position="202"/>
        <end position="213"/>
    </location>
</feature>
<feature type="compositionally biased region" description="Basic and acidic residues" evidence="1">
    <location>
        <begin position="38"/>
        <end position="54"/>
    </location>
</feature>
<dbReference type="PANTHER" id="PTHR46603:SF1">
    <property type="entry name" value="ABSCISSION_NOCUT CHECKPOINT REGULATOR"/>
    <property type="match status" value="1"/>
</dbReference>
<dbReference type="EMBL" id="KB706624">
    <property type="protein sequence ID" value="EMR66559.1"/>
    <property type="molecule type" value="Genomic_DNA"/>
</dbReference>
<dbReference type="AlphaFoldDB" id="M7SJP1"/>
<dbReference type="STRING" id="1287681.M7SJP1"/>
<feature type="compositionally biased region" description="Polar residues" evidence="1">
    <location>
        <begin position="56"/>
        <end position="74"/>
    </location>
</feature>
<feature type="compositionally biased region" description="Basic and acidic residues" evidence="1">
    <location>
        <begin position="215"/>
        <end position="229"/>
    </location>
</feature>
<feature type="region of interest" description="Disordered" evidence="1">
    <location>
        <begin position="146"/>
        <end position="297"/>
    </location>
</feature>
<proteinExistence type="predicted"/>
<name>M7SJP1_EUTLA</name>
<dbReference type="InterPro" id="IPR044553">
    <property type="entry name" value="Bbox1_ANCHR"/>
</dbReference>
<evidence type="ECO:0000256" key="1">
    <source>
        <dbReference type="SAM" id="MobiDB-lite"/>
    </source>
</evidence>
<dbReference type="SUPFAM" id="SSF57845">
    <property type="entry name" value="B-box zinc-binding domain"/>
    <property type="match status" value="1"/>
</dbReference>
<feature type="compositionally biased region" description="Polar residues" evidence="1">
    <location>
        <begin position="234"/>
        <end position="244"/>
    </location>
</feature>
<dbReference type="PANTHER" id="PTHR46603">
    <property type="entry name" value="ABSCISSION/NOCUT CHECKPOINT REGULATOR"/>
    <property type="match status" value="1"/>
</dbReference>
<keyword evidence="3" id="KW-1185">Reference proteome</keyword>
<dbReference type="HOGENOM" id="CLU_037982_1_1_1"/>
<evidence type="ECO:0000313" key="3">
    <source>
        <dbReference type="Proteomes" id="UP000012174"/>
    </source>
</evidence>
<sequence>MADPVGSDKFLLERLNALKPTSITLDPVAKSDPSSTIEKAKPPSKDDALSDRLKSLRNQIDSDPSTSPGSGLHQSHSDAIPSSVPGVSATQPQPSGTGGNAQVDHSVSRSPTAGGEREDVDLLLSTNEETLEDLLAELESDQTWLDAVATEQEEKGEEERHRRAIALLEELGGEPFTGNLERGDDNDATTSRKAKRGSPEDHGDDDSDDDSEGDQMARETDDVLEKALDEAELEQNQRSAPETTSVDHTKGTPSSHHPAGPGGGNTFKLPTVPSQLQDQPTTTDDNDDDDDDDNLSETDADFEASIAARMAALKVSSADNPILPSVPASEVDVNELGLPGAPTFSPHDRPVPGLFRKNTGPFTDEDQKSWCIVCLEDGAIRCLGCEDGDNVYCARCWKEMHVGPRAGYEERGHRWEKFVRGLR</sequence>
<dbReference type="OrthoDB" id="5407799at2759"/>
<accession>M7SJP1</accession>
<dbReference type="CDD" id="cd19817">
    <property type="entry name" value="Bbox1_ANCHR-like"/>
    <property type="match status" value="1"/>
</dbReference>
<evidence type="ECO:0000313" key="2">
    <source>
        <dbReference type="EMBL" id="EMR66559.1"/>
    </source>
</evidence>